<dbReference type="EMBL" id="CP099420">
    <property type="protein sequence ID" value="USW51621.1"/>
    <property type="molecule type" value="Genomic_DNA"/>
</dbReference>
<feature type="compositionally biased region" description="Low complexity" evidence="1">
    <location>
        <begin position="132"/>
        <end position="152"/>
    </location>
</feature>
<sequence>MPTFNFSNVHCGDGQIQHNGRNFGVHRTFYNGVLVSVTDEQGNPMPHDTPAGNSPGDHTSNYSNIRVGAGSRTIFGDTYGVVTNNTGFVSNPRPHHNDRPAGPPPAQTTRPQPQPAAPATTPAPVPRPTPSTPAASQTPAPKPAVSAPLATTRPPPPAAFLAPEVKCNICHKAMPRSDKAQARHKARCEAEQAQAKKTPSKSPAGKVQSGRVEKSKPKTPAKKTTKKSRSVDSDDDLNDFL</sequence>
<evidence type="ECO:0000313" key="3">
    <source>
        <dbReference type="Proteomes" id="UP001056384"/>
    </source>
</evidence>
<feature type="compositionally biased region" description="Pro residues" evidence="1">
    <location>
        <begin position="101"/>
        <end position="131"/>
    </location>
</feature>
<reference evidence="2" key="1">
    <citation type="submission" date="2022-06" db="EMBL/GenBank/DDBJ databases">
        <title>Complete genome sequences of two strains of the flax pathogen Septoria linicola.</title>
        <authorList>
            <person name="Lapalu N."/>
            <person name="Simon A."/>
            <person name="Demenou B."/>
            <person name="Paumier D."/>
            <person name="Guillot M.-P."/>
            <person name="Gout L."/>
            <person name="Valade R."/>
        </authorList>
    </citation>
    <scope>NUCLEOTIDE SEQUENCE</scope>
    <source>
        <strain evidence="2">SE15195</strain>
    </source>
</reference>
<feature type="region of interest" description="Disordered" evidence="1">
    <location>
        <begin position="38"/>
        <end position="64"/>
    </location>
</feature>
<evidence type="ECO:0000313" key="2">
    <source>
        <dbReference type="EMBL" id="USW51621.1"/>
    </source>
</evidence>
<dbReference type="Proteomes" id="UP001056384">
    <property type="component" value="Chromosome 3"/>
</dbReference>
<name>A0A9Q9ATF0_9PEZI</name>
<proteinExistence type="predicted"/>
<accession>A0A9Q9ATF0</accession>
<dbReference type="PRINTS" id="PR01217">
    <property type="entry name" value="PRICHEXTENSN"/>
</dbReference>
<keyword evidence="3" id="KW-1185">Reference proteome</keyword>
<feature type="compositionally biased region" description="Basic residues" evidence="1">
    <location>
        <begin position="217"/>
        <end position="228"/>
    </location>
</feature>
<organism evidence="2 3">
    <name type="scientific">Septoria linicola</name>
    <dbReference type="NCBI Taxonomy" id="215465"/>
    <lineage>
        <taxon>Eukaryota</taxon>
        <taxon>Fungi</taxon>
        <taxon>Dikarya</taxon>
        <taxon>Ascomycota</taxon>
        <taxon>Pezizomycotina</taxon>
        <taxon>Dothideomycetes</taxon>
        <taxon>Dothideomycetidae</taxon>
        <taxon>Mycosphaerellales</taxon>
        <taxon>Mycosphaerellaceae</taxon>
        <taxon>Septoria</taxon>
    </lineage>
</organism>
<feature type="region of interest" description="Disordered" evidence="1">
    <location>
        <begin position="178"/>
        <end position="241"/>
    </location>
</feature>
<feature type="region of interest" description="Disordered" evidence="1">
    <location>
        <begin position="85"/>
        <end position="157"/>
    </location>
</feature>
<dbReference type="AlphaFoldDB" id="A0A9Q9ATF0"/>
<protein>
    <submittedName>
        <fullName evidence="2">Uncharacterized protein</fullName>
    </submittedName>
</protein>
<gene>
    <name evidence="2" type="ORF">Slin15195_G049400</name>
</gene>
<evidence type="ECO:0000256" key="1">
    <source>
        <dbReference type="SAM" id="MobiDB-lite"/>
    </source>
</evidence>